<feature type="transmembrane region" description="Helical" evidence="6">
    <location>
        <begin position="243"/>
        <end position="265"/>
    </location>
</feature>
<dbReference type="InterPro" id="IPR000873">
    <property type="entry name" value="AMP-dep_synth/lig_dom"/>
</dbReference>
<comment type="caution">
    <text evidence="9">The sequence shown here is derived from an EMBL/GenBank/DDBJ whole genome shotgun (WGS) entry which is preliminary data.</text>
</comment>
<keyword evidence="10" id="KW-1185">Reference proteome</keyword>
<evidence type="ECO:0000256" key="4">
    <source>
        <dbReference type="ARBA" id="ARBA00066616"/>
    </source>
</evidence>
<comment type="catalytic activity">
    <reaction evidence="3">
        <text>3-(methylsulfanyl)propanoate + ATP + CoA = 3-(methylsulfanyl)propanoyl-CoA + AMP + diphosphate</text>
        <dbReference type="Rhea" id="RHEA:43052"/>
        <dbReference type="ChEBI" id="CHEBI:30616"/>
        <dbReference type="ChEBI" id="CHEBI:33019"/>
        <dbReference type="ChEBI" id="CHEBI:49016"/>
        <dbReference type="ChEBI" id="CHEBI:57287"/>
        <dbReference type="ChEBI" id="CHEBI:82815"/>
        <dbReference type="ChEBI" id="CHEBI:456215"/>
        <dbReference type="EC" id="6.2.1.44"/>
    </reaction>
    <physiologicalReaction direction="left-to-right" evidence="3">
        <dbReference type="Rhea" id="RHEA:43053"/>
    </physiologicalReaction>
</comment>
<dbReference type="Proteomes" id="UP000271227">
    <property type="component" value="Unassembled WGS sequence"/>
</dbReference>
<proteinExistence type="inferred from homology"/>
<dbReference type="FunFam" id="3.30.300.30:FF:000008">
    <property type="entry name" value="2,3-dihydroxybenzoate-AMP ligase"/>
    <property type="match status" value="1"/>
</dbReference>
<feature type="domain" description="AMP-dependent synthetase/ligase" evidence="7">
    <location>
        <begin position="10"/>
        <end position="372"/>
    </location>
</feature>
<gene>
    <name evidence="9" type="ORF">BXY39_2237</name>
</gene>
<dbReference type="PANTHER" id="PTHR43201:SF5">
    <property type="entry name" value="MEDIUM-CHAIN ACYL-COA LIGASE ACSF2, MITOCHONDRIAL"/>
    <property type="match status" value="1"/>
</dbReference>
<evidence type="ECO:0000256" key="3">
    <source>
        <dbReference type="ARBA" id="ARBA00051915"/>
    </source>
</evidence>
<evidence type="ECO:0000259" key="7">
    <source>
        <dbReference type="Pfam" id="PF00501"/>
    </source>
</evidence>
<dbReference type="InParanoid" id="A0A3M0CEA0"/>
<evidence type="ECO:0000256" key="2">
    <source>
        <dbReference type="ARBA" id="ARBA00022598"/>
    </source>
</evidence>
<reference evidence="9 10" key="1">
    <citation type="submission" date="2018-10" db="EMBL/GenBank/DDBJ databases">
        <title>Genomic Encyclopedia of Archaeal and Bacterial Type Strains, Phase II (KMG-II): from individual species to whole genera.</title>
        <authorList>
            <person name="Goeker M."/>
        </authorList>
    </citation>
    <scope>NUCLEOTIDE SEQUENCE [LARGE SCALE GENOMIC DNA]</scope>
    <source>
        <strain evidence="9 10">DSM 25217</strain>
    </source>
</reference>
<sequence>MLIHKVIDFQARNLGDAPMLGEAGGDCLTYAEGAARVHRMAHVFSDLGVGRGDRVAILAQNQPDAVLAVVALAHLGAVAAVLNWRLAPAEIAEIVTDLEPAAVLAPDDELLPLLDMWRKTAATVAPVIDRADWTARVDAAEDTPFSGPDIGEDDTVLQLYTSGTTGLPKGVRMTHRNLVAAWQRTQVAASFRTRPGDTELLVAPIFHIGGIGPALFCFFNGARMLTCRTFHPVETARILAEERIAYLFMVPAMIHAMVAMVPNLADYDFSALRLIGYGASPISDTVLKQAIEVFGCGFCQYYGMTEATGAIVCLSVEDHEKALNGRPDLLLSAGRPGPDVEFRVVGPDGRDMPAGETGELVFRSPSSSSGYWRRPEETKATMADGWVRSGDAGYVDADGYVFVRDRVKDMVISGAENIYPTEVEKILIRHPDIGDVAVIGVPDERMGESLLACIVPRDGTGNAAALSAEAVTEFCRPHLAGYKIPRRIALMDSIPRNASGKILKTVLREPYWATRERRVS</sequence>
<evidence type="ECO:0000259" key="8">
    <source>
        <dbReference type="Pfam" id="PF13193"/>
    </source>
</evidence>
<dbReference type="Pfam" id="PF00501">
    <property type="entry name" value="AMP-binding"/>
    <property type="match status" value="1"/>
</dbReference>
<dbReference type="Gene3D" id="3.40.50.12780">
    <property type="entry name" value="N-terminal domain of ligase-like"/>
    <property type="match status" value="1"/>
</dbReference>
<comment type="similarity">
    <text evidence="1">Belongs to the ATP-dependent AMP-binding enzyme family.</text>
</comment>
<keyword evidence="6" id="KW-0472">Membrane</keyword>
<dbReference type="EMBL" id="REFR01000011">
    <property type="protein sequence ID" value="RMB08141.1"/>
    <property type="molecule type" value="Genomic_DNA"/>
</dbReference>
<dbReference type="Pfam" id="PF13193">
    <property type="entry name" value="AMP-binding_C"/>
    <property type="match status" value="1"/>
</dbReference>
<dbReference type="Gene3D" id="3.30.300.30">
    <property type="match status" value="1"/>
</dbReference>
<protein>
    <recommendedName>
        <fullName evidence="5">3-methylmercaptopropionyl-CoA ligase</fullName>
        <ecNumber evidence="4">6.2.1.44</ecNumber>
    </recommendedName>
</protein>
<accession>A0A3M0CEA0</accession>
<dbReference type="OrthoDB" id="9803968at2"/>
<keyword evidence="6" id="KW-1133">Transmembrane helix</keyword>
<evidence type="ECO:0000313" key="9">
    <source>
        <dbReference type="EMBL" id="RMB08141.1"/>
    </source>
</evidence>
<evidence type="ECO:0000256" key="6">
    <source>
        <dbReference type="SAM" id="Phobius"/>
    </source>
</evidence>
<evidence type="ECO:0000313" key="10">
    <source>
        <dbReference type="Proteomes" id="UP000271227"/>
    </source>
</evidence>
<dbReference type="InterPro" id="IPR042099">
    <property type="entry name" value="ANL_N_sf"/>
</dbReference>
<evidence type="ECO:0000256" key="1">
    <source>
        <dbReference type="ARBA" id="ARBA00006432"/>
    </source>
</evidence>
<dbReference type="NCBIfam" id="NF004837">
    <property type="entry name" value="PRK06187.1"/>
    <property type="match status" value="1"/>
</dbReference>
<organism evidence="9 10">
    <name type="scientific">Eilatimonas milleporae</name>
    <dbReference type="NCBI Taxonomy" id="911205"/>
    <lineage>
        <taxon>Bacteria</taxon>
        <taxon>Pseudomonadati</taxon>
        <taxon>Pseudomonadota</taxon>
        <taxon>Alphaproteobacteria</taxon>
        <taxon>Kordiimonadales</taxon>
        <taxon>Kordiimonadaceae</taxon>
        <taxon>Eilatimonas</taxon>
    </lineage>
</organism>
<feature type="domain" description="AMP-binding enzyme C-terminal" evidence="8">
    <location>
        <begin position="422"/>
        <end position="501"/>
    </location>
</feature>
<dbReference type="GO" id="GO:0006631">
    <property type="term" value="P:fatty acid metabolic process"/>
    <property type="evidence" value="ECO:0007669"/>
    <property type="project" value="TreeGrafter"/>
</dbReference>
<dbReference type="AlphaFoldDB" id="A0A3M0CEA0"/>
<dbReference type="InterPro" id="IPR025110">
    <property type="entry name" value="AMP-bd_C"/>
</dbReference>
<keyword evidence="6" id="KW-0812">Transmembrane</keyword>
<feature type="transmembrane region" description="Helical" evidence="6">
    <location>
        <begin position="200"/>
        <end position="222"/>
    </location>
</feature>
<dbReference type="InterPro" id="IPR045851">
    <property type="entry name" value="AMP-bd_C_sf"/>
</dbReference>
<dbReference type="GO" id="GO:0031956">
    <property type="term" value="F:medium-chain fatty acid-CoA ligase activity"/>
    <property type="evidence" value="ECO:0007669"/>
    <property type="project" value="TreeGrafter"/>
</dbReference>
<keyword evidence="2 9" id="KW-0436">Ligase</keyword>
<evidence type="ECO:0000256" key="5">
    <source>
        <dbReference type="ARBA" id="ARBA00067668"/>
    </source>
</evidence>
<dbReference type="EC" id="6.2.1.44" evidence="4"/>
<dbReference type="SUPFAM" id="SSF56801">
    <property type="entry name" value="Acetyl-CoA synthetase-like"/>
    <property type="match status" value="1"/>
</dbReference>
<dbReference type="RefSeq" id="WP_121938881.1">
    <property type="nucleotide sequence ID" value="NZ_REFR01000011.1"/>
</dbReference>
<dbReference type="PANTHER" id="PTHR43201">
    <property type="entry name" value="ACYL-COA SYNTHETASE"/>
    <property type="match status" value="1"/>
</dbReference>
<name>A0A3M0CEA0_9PROT</name>